<evidence type="ECO:0000313" key="1">
    <source>
        <dbReference type="EMBL" id="OGC16811.1"/>
    </source>
</evidence>
<dbReference type="InterPro" id="IPR011250">
    <property type="entry name" value="OMP/PagP_B-barrel"/>
</dbReference>
<accession>A0A1F4S8T0</accession>
<gene>
    <name evidence="1" type="ORF">A2290_08000</name>
</gene>
<reference evidence="1 2" key="1">
    <citation type="journal article" date="2016" name="Nat. Commun.">
        <title>Thousands of microbial genomes shed light on interconnected biogeochemical processes in an aquifer system.</title>
        <authorList>
            <person name="Anantharaman K."/>
            <person name="Brown C.T."/>
            <person name="Hug L.A."/>
            <person name="Sharon I."/>
            <person name="Castelle C.J."/>
            <person name="Probst A.J."/>
            <person name="Thomas B.C."/>
            <person name="Singh A."/>
            <person name="Wilkins M.J."/>
            <person name="Karaoz U."/>
            <person name="Brodie E.L."/>
            <person name="Williams K.H."/>
            <person name="Hubbard S.S."/>
            <person name="Banfield J.F."/>
        </authorList>
    </citation>
    <scope>NUCLEOTIDE SEQUENCE [LARGE SCALE GENOMIC DNA]</scope>
</reference>
<sequence>MKRFIALLMLSAFIFSLVGISFGKTLEEEKTAIREYLNVLDTKILKYKKQGNAKKVKQLQAEKRAMLKRWDKTRGELIASEAVVSPLPPSPPPPPPPPKIKTREMSKGKLGWGIEASLEFGMIGGLLGLTANVVLPDPMKLGAMVGLPEDSTSYKVGLGYVQGNDINNSSWKAVPILFDGVVTFPVKILGHFSPFVGAGVNYVVYRSAKATGSYGGQVYIGAEGDLGWGGKTFGEVGYSILRTGRETLPDYSSRSFSVVAGQKILF</sequence>
<comment type="caution">
    <text evidence="1">The sequence shown here is derived from an EMBL/GenBank/DDBJ whole genome shotgun (WGS) entry which is preliminary data.</text>
</comment>
<dbReference type="Proteomes" id="UP000177905">
    <property type="component" value="Unassembled WGS sequence"/>
</dbReference>
<dbReference type="EMBL" id="MEUA01000002">
    <property type="protein sequence ID" value="OGC16811.1"/>
    <property type="molecule type" value="Genomic_DNA"/>
</dbReference>
<proteinExistence type="predicted"/>
<dbReference type="AlphaFoldDB" id="A0A1F4S8T0"/>
<evidence type="ECO:0000313" key="2">
    <source>
        <dbReference type="Proteomes" id="UP000177905"/>
    </source>
</evidence>
<protein>
    <recommendedName>
        <fullName evidence="3">Outer membrane protein beta-barrel domain-containing protein</fullName>
    </recommendedName>
</protein>
<dbReference type="SUPFAM" id="SSF56925">
    <property type="entry name" value="OMPA-like"/>
    <property type="match status" value="1"/>
</dbReference>
<organism evidence="1 2">
    <name type="scientific">candidate division WOR-1 bacterium RIFOXYB2_FULL_36_35</name>
    <dbReference type="NCBI Taxonomy" id="1802578"/>
    <lineage>
        <taxon>Bacteria</taxon>
        <taxon>Bacillati</taxon>
        <taxon>Saganbacteria</taxon>
    </lineage>
</organism>
<evidence type="ECO:0008006" key="3">
    <source>
        <dbReference type="Google" id="ProtNLM"/>
    </source>
</evidence>
<name>A0A1F4S8T0_UNCSA</name>